<evidence type="ECO:0000313" key="1">
    <source>
        <dbReference type="EMBL" id="KAJ9083188.1"/>
    </source>
</evidence>
<keyword evidence="2" id="KW-1185">Reference proteome</keyword>
<protein>
    <submittedName>
        <fullName evidence="1">Uncharacterized protein</fullName>
    </submittedName>
</protein>
<dbReference type="EMBL" id="QTSX02001100">
    <property type="protein sequence ID" value="KAJ9083188.1"/>
    <property type="molecule type" value="Genomic_DNA"/>
</dbReference>
<evidence type="ECO:0000313" key="2">
    <source>
        <dbReference type="Proteomes" id="UP001165960"/>
    </source>
</evidence>
<dbReference type="Proteomes" id="UP001165960">
    <property type="component" value="Unassembled WGS sequence"/>
</dbReference>
<accession>A0ACC2U8N2</accession>
<sequence length="701" mass="79672">MFQRLSDFARSSSEQGELAIEIPETINLTEHLLPEVAAKVAEKDIMGENAEQKKATSPLILKIDYSISQPELGLMFSANRRVDDETASYLYTTNQLGPGDARCWIPSLDEAHEKCTWELDFIVGQGPETENKEPGFTVIASGVQIRQDQVLEDSQRSFFRYFVPFPCPAYLLSFAIGKFDSSMLTELENYNESAPPENGEVDSNKKVTAYSPVGWKEELRNTCQTVVKIMEFYLNEFGSYPLDSVKLVFLQTSNAPLFIGAEVIILSLEFLHPEEVIDQTYESRRIIALALASQWFGIGVVPKTSPDIWLVLGLSGFMTSLFLKTHLGRNEYRYRMKQDMLKIANLDTSRPPLYNPRLTCPFDSEDIDFIRLKATFVLYMLDKQMMKGAASAGLHRLMPKMLVSAMCGELGMGNTLSTAWFMRTCRKMSGVELKPFADQWIYCSGCPRFQFSYSFNRKKMVVEISAHQSHTNVGILNDSSVDLDLIKPARFFSGHMTASIREPDGTPYEHVLEIQEDVTRFEVQFNTKYKRIRRNTKRFQKRKAEAAAAEAIVKDHLDGDNAANDDLFLAEEGKEKEKEDWRIVEWGEADEESLESATFEWIRLDSDFEWICQIELQQPDYMWAGQLEKDRDVVSQFEAVEALKRFPSQATSTTLLRTVMNSQCFYRVRADAAMALVHCDRGNSATLAATICFASSTRSIV</sequence>
<name>A0ACC2U8N2_9FUNG</name>
<gene>
    <name evidence="1" type="ORF">DSO57_1037224</name>
</gene>
<organism evidence="1 2">
    <name type="scientific">Entomophthora muscae</name>
    <dbReference type="NCBI Taxonomy" id="34485"/>
    <lineage>
        <taxon>Eukaryota</taxon>
        <taxon>Fungi</taxon>
        <taxon>Fungi incertae sedis</taxon>
        <taxon>Zoopagomycota</taxon>
        <taxon>Entomophthoromycotina</taxon>
        <taxon>Entomophthoromycetes</taxon>
        <taxon>Entomophthorales</taxon>
        <taxon>Entomophthoraceae</taxon>
        <taxon>Entomophthora</taxon>
    </lineage>
</organism>
<proteinExistence type="predicted"/>
<comment type="caution">
    <text evidence="1">The sequence shown here is derived from an EMBL/GenBank/DDBJ whole genome shotgun (WGS) entry which is preliminary data.</text>
</comment>
<reference evidence="1" key="1">
    <citation type="submission" date="2022-04" db="EMBL/GenBank/DDBJ databases">
        <title>Genome of the entomopathogenic fungus Entomophthora muscae.</title>
        <authorList>
            <person name="Elya C."/>
            <person name="Lovett B.R."/>
            <person name="Lee E."/>
            <person name="Macias A.M."/>
            <person name="Hajek A.E."/>
            <person name="De Bivort B.L."/>
            <person name="Kasson M.T."/>
            <person name="De Fine Licht H.H."/>
            <person name="Stajich J.E."/>
        </authorList>
    </citation>
    <scope>NUCLEOTIDE SEQUENCE</scope>
    <source>
        <strain evidence="1">Berkeley</strain>
    </source>
</reference>